<gene>
    <name evidence="3" type="ORF">SCF082_LOCUS235</name>
</gene>
<dbReference type="SMART" id="SM00239">
    <property type="entry name" value="C2"/>
    <property type="match status" value="1"/>
</dbReference>
<feature type="compositionally biased region" description="Polar residues" evidence="1">
    <location>
        <begin position="309"/>
        <end position="318"/>
    </location>
</feature>
<feature type="compositionally biased region" description="Gly residues" evidence="1">
    <location>
        <begin position="918"/>
        <end position="931"/>
    </location>
</feature>
<dbReference type="InterPro" id="IPR035892">
    <property type="entry name" value="C2_domain_sf"/>
</dbReference>
<feature type="compositionally biased region" description="Acidic residues" evidence="1">
    <location>
        <begin position="1679"/>
        <end position="1690"/>
    </location>
</feature>
<dbReference type="SUPFAM" id="SSF49562">
    <property type="entry name" value="C2 domain (Calcium/lipid-binding domain, CaLB)"/>
    <property type="match status" value="1"/>
</dbReference>
<feature type="compositionally biased region" description="Polar residues" evidence="1">
    <location>
        <begin position="888"/>
        <end position="904"/>
    </location>
</feature>
<feature type="compositionally biased region" description="Basic residues" evidence="1">
    <location>
        <begin position="752"/>
        <end position="774"/>
    </location>
</feature>
<dbReference type="EMBL" id="CAXAMM010000044">
    <property type="protein sequence ID" value="CAK8985680.1"/>
    <property type="molecule type" value="Genomic_DNA"/>
</dbReference>
<dbReference type="Proteomes" id="UP001642464">
    <property type="component" value="Unassembled WGS sequence"/>
</dbReference>
<dbReference type="Pfam" id="PF23028">
    <property type="entry name" value="YbjQ_3"/>
    <property type="match status" value="1"/>
</dbReference>
<keyword evidence="4" id="KW-1185">Reference proteome</keyword>
<dbReference type="Pfam" id="PF23128">
    <property type="entry name" value="YbjQ_4"/>
    <property type="match status" value="1"/>
</dbReference>
<dbReference type="PANTHER" id="PTHR37412:SF2">
    <property type="entry name" value="C2 DOMAIN-CONTAINING PROTEIN 5"/>
    <property type="match status" value="1"/>
</dbReference>
<organism evidence="3 4">
    <name type="scientific">Durusdinium trenchii</name>
    <dbReference type="NCBI Taxonomy" id="1381693"/>
    <lineage>
        <taxon>Eukaryota</taxon>
        <taxon>Sar</taxon>
        <taxon>Alveolata</taxon>
        <taxon>Dinophyceae</taxon>
        <taxon>Suessiales</taxon>
        <taxon>Symbiodiniaceae</taxon>
        <taxon>Durusdinium</taxon>
    </lineage>
</organism>
<accession>A0ABP0H6J2</accession>
<comment type="caution">
    <text evidence="3">The sequence shown here is derived from an EMBL/GenBank/DDBJ whole genome shotgun (WGS) entry which is preliminary data.</text>
</comment>
<evidence type="ECO:0000256" key="1">
    <source>
        <dbReference type="SAM" id="MobiDB-lite"/>
    </source>
</evidence>
<dbReference type="InterPro" id="IPR056430">
    <property type="entry name" value="C2CD5_YbjQ-like_dom"/>
</dbReference>
<evidence type="ECO:0000313" key="3">
    <source>
        <dbReference type="EMBL" id="CAK8985680.1"/>
    </source>
</evidence>
<sequence length="1698" mass="184230">VKVLAARDLPVMDRTSNLTDAFVECKFAGQTFQTRIARKTLDPVWKEDTRFYAADDSDLQNEPLLFRVLDHDVYSAADLIGTVYIGLGPLLQKTVDLTDAPSLPARSISGPARPALDEAEAQLGGWFPIYDTLNGIRGELHVVVKISFYGDENPFKESSAGVRFLATSVVSPGALVVDSVFGFVEELVVENDPEYGWSDNFRTARKSNEFRQGLLYRLSSLVRRQIGKKVLELGGNAVIGYRQTFDIEGDSGLVARGSGTACILSPVGAPQLDLGGGFGPTAAPNAYFHHHRDSDRTDGGKLHPEQDLESQPSLSTQPGGVAADSAEHGDDDQQHQFIRKLPGLDHEVLLLTINVLPINVRVRLGGVVAARSVKFLGRLAAKLADQETRDEWWAELREEIRSHARSLHCAQVVGYQEQCVVHDDVCILQATGTAVVMLDNRAVWSVASESAVLKSAAFPPKGSERVVSISRRASGDTSRGKIISELSIDPQSNFASRELPPPVVADDKMIMVELPIPRKGSLVRQGSSPILEAIGSVPGALPPAAERQPRKQKPILPCSLVHVPYRPDAAPFANMRLVPCGLCRKKWVPEVLLSTIEPPPLLPITGNGVLIEARVCRSRPKASSSSKVENREADASVVSEHLVFLEIELHKQLLLKLKLLGMNAAFSLRSQVHIGTSLIVGVTTATAVHSAALPPPSILRIHRSIAVEDQEDRDLMSLQQKIERVAAANRERIIKLAARDTQAYRAAERKRVERKRLEHRRKRKFEKRQRRKAPRVTARSLSPTHSVTLVDDTVSAEPQPARLDATDETIRQTKSLDNATEHVQNKVGADASDKVDSSNEASTPAASKRQRKPGAGISVLARLTRRRPHEGRATPSPSATPSLKHPLPNSSSEQALLQVRSPSPSGFEPLGPPLSTMDGGGASSAGEGGFGTEPSSAANSEKSVWQRIRGKKAGPSSTASSQDVVLATPRIRHNSDSLLKTMHTGQSIDGDAEGTPNVGSERVPSKAGGRRRDGGGGDSSKIFASFYRPKKSSDGAQSARRAPARSTTPSLSSGVKKTPAIKFMRKLRRTSTMGVKDDILGGTDALGEERDYGGDDEADLDEEQQDKDKQQADLRLEAAIAMSSSESSSEEDQLVSLEQAEELLQELESGKQTFVVEVDDETDEDVMAVILDKQPPQGILVCNTEVLPQSSVDTEPARQEQMVTLMMRKRMDDSRKSRLNTQFSKLFHELYGMLTVKLIPYVPCVVCGVRADITIPSDFEVEVLLTAVIHRVDEPRSGLSDVNSGSLLAEIVRREGLRSEVPVFVPVSIERSILETLQERWSAEAAVQASPTGFAVGSNRSAGMATDMEQDVVGLISARRSKSYYDDLRRQIAEYDSQITEGKSSFLPGESETLSTLAANHDQTDLDLLSHMPPVVEASKMKRTSALLSRLPFAGLKRHLHVPRPSLPGLPFRRHSSVAEPRQQDPSLLAEGSANDSGELETSDALPGDPSTSPRGVVDLRRPSAMSAASDASPSPPSPLSPLSPVVHTELPSQPYSPPLGGVAVDAWKPQVEITPLSFVPNHRVVRYLGRINLHFIRESWAVREGGGLGQFFHMFLHEAQAIARAHVLALQGNVLLSFKLTPRESTGKALKTIYNMISLSGDVAVITPTLVASPFAAGPRTASGLRETVSAPLRLPQEGEEEEEGEENLIGEGASEL</sequence>
<feature type="region of interest" description="Disordered" evidence="1">
    <location>
        <begin position="1074"/>
        <end position="1110"/>
    </location>
</feature>
<feature type="compositionally biased region" description="Low complexity" evidence="1">
    <location>
        <begin position="1503"/>
        <end position="1513"/>
    </location>
</feature>
<feature type="region of interest" description="Disordered" evidence="1">
    <location>
        <begin position="1660"/>
        <end position="1698"/>
    </location>
</feature>
<dbReference type="InterPro" id="IPR057815">
    <property type="entry name" value="C2CD5_C"/>
</dbReference>
<dbReference type="Gene3D" id="2.60.40.150">
    <property type="entry name" value="C2 domain"/>
    <property type="match status" value="1"/>
</dbReference>
<dbReference type="InterPro" id="IPR000008">
    <property type="entry name" value="C2_dom"/>
</dbReference>
<feature type="region of interest" description="Disordered" evidence="1">
    <location>
        <begin position="285"/>
        <end position="333"/>
    </location>
</feature>
<dbReference type="InterPro" id="IPR056431">
    <property type="entry name" value="C2CD5_YbjQ-rel_dom"/>
</dbReference>
<dbReference type="Pfam" id="PF23025">
    <property type="entry name" value="YbjQ_2"/>
    <property type="match status" value="3"/>
</dbReference>
<feature type="region of interest" description="Disordered" evidence="1">
    <location>
        <begin position="747"/>
        <end position="1059"/>
    </location>
</feature>
<feature type="compositionally biased region" description="Polar residues" evidence="1">
    <location>
        <begin position="933"/>
        <end position="943"/>
    </location>
</feature>
<proteinExistence type="predicted"/>
<dbReference type="PANTHER" id="PTHR37412">
    <property type="entry name" value="C2 DOMAIN-CONTAINING PROTEIN 5"/>
    <property type="match status" value="1"/>
</dbReference>
<name>A0ABP0H6J2_9DINO</name>
<feature type="compositionally biased region" description="Basic and acidic residues" evidence="1">
    <location>
        <begin position="292"/>
        <end position="306"/>
    </location>
</feature>
<dbReference type="Pfam" id="PF00168">
    <property type="entry name" value="C2"/>
    <property type="match status" value="1"/>
</dbReference>
<feature type="non-terminal residue" evidence="3">
    <location>
        <position position="1"/>
    </location>
</feature>
<dbReference type="InterPro" id="IPR038983">
    <property type="entry name" value="C2CD5"/>
</dbReference>
<evidence type="ECO:0000259" key="2">
    <source>
        <dbReference type="PROSITE" id="PS50004"/>
    </source>
</evidence>
<feature type="compositionally biased region" description="Acidic residues" evidence="1">
    <location>
        <begin position="1094"/>
        <end position="1105"/>
    </location>
</feature>
<feature type="compositionally biased region" description="Polar residues" evidence="1">
    <location>
        <begin position="1045"/>
        <end position="1055"/>
    </location>
</feature>
<feature type="domain" description="C2" evidence="2">
    <location>
        <begin position="1"/>
        <end position="102"/>
    </location>
</feature>
<protein>
    <submittedName>
        <fullName evidence="3">C2 domain-containing protein 5 (138 kDa C2 domain-containing phosphoprotein)</fullName>
    </submittedName>
</protein>
<reference evidence="3 4" key="1">
    <citation type="submission" date="2024-02" db="EMBL/GenBank/DDBJ databases">
        <authorList>
            <person name="Chen Y."/>
            <person name="Shah S."/>
            <person name="Dougan E. K."/>
            <person name="Thang M."/>
            <person name="Chan C."/>
        </authorList>
    </citation>
    <scope>NUCLEOTIDE SEQUENCE [LARGE SCALE GENOMIC DNA]</scope>
</reference>
<dbReference type="PROSITE" id="PS50004">
    <property type="entry name" value="C2"/>
    <property type="match status" value="1"/>
</dbReference>
<feature type="region of interest" description="Disordered" evidence="1">
    <location>
        <begin position="1442"/>
        <end position="1534"/>
    </location>
</feature>
<evidence type="ECO:0000313" key="4">
    <source>
        <dbReference type="Proteomes" id="UP001642464"/>
    </source>
</evidence>